<name>A0A5M9JR65_MONFR</name>
<protein>
    <submittedName>
        <fullName evidence="2">Uncharacterized protein</fullName>
    </submittedName>
</protein>
<dbReference type="SUPFAM" id="SSF51197">
    <property type="entry name" value="Clavaminate synthase-like"/>
    <property type="match status" value="1"/>
</dbReference>
<feature type="region of interest" description="Disordered" evidence="1">
    <location>
        <begin position="109"/>
        <end position="141"/>
    </location>
</feature>
<dbReference type="VEuPathDB" id="FungiDB:MFRU_031g00490"/>
<reference evidence="2 3" key="1">
    <citation type="submission" date="2019-06" db="EMBL/GenBank/DDBJ databases">
        <title>Genome Sequence of the Brown Rot Fungal Pathogen Monilinia fructicola.</title>
        <authorList>
            <person name="De Miccolis Angelini R.M."/>
            <person name="Landi L."/>
            <person name="Abate D."/>
            <person name="Pollastro S."/>
            <person name="Romanazzi G."/>
            <person name="Faretra F."/>
        </authorList>
    </citation>
    <scope>NUCLEOTIDE SEQUENCE [LARGE SCALE GENOMIC DNA]</scope>
    <source>
        <strain evidence="2 3">Mfrc123</strain>
    </source>
</reference>
<dbReference type="EMBL" id="VICG01000007">
    <property type="protein sequence ID" value="KAA8570529.1"/>
    <property type="molecule type" value="Genomic_DNA"/>
</dbReference>
<gene>
    <name evidence="2" type="ORF">EYC84_002796</name>
</gene>
<dbReference type="Gene3D" id="2.60.120.650">
    <property type="entry name" value="Cupin"/>
    <property type="match status" value="1"/>
</dbReference>
<sequence length="141" mass="15694">MHQPRDPTLGAEPLIITHSITTWPALNQNPWSSPSYLLAQTIDGRRLIPIEVGRSYVDPDWGQKITTFKTFLTEHMHSDRTAASDARTTGYLAQHNLFAQIPALRSDISIPDYCHGHPPPPHPSSPAPLRQKYGDPPSTNP</sequence>
<organism evidence="2 3">
    <name type="scientific">Monilinia fructicola</name>
    <name type="common">Brown rot fungus</name>
    <name type="synonym">Ciboria fructicola</name>
    <dbReference type="NCBI Taxonomy" id="38448"/>
    <lineage>
        <taxon>Eukaryota</taxon>
        <taxon>Fungi</taxon>
        <taxon>Dikarya</taxon>
        <taxon>Ascomycota</taxon>
        <taxon>Pezizomycotina</taxon>
        <taxon>Leotiomycetes</taxon>
        <taxon>Helotiales</taxon>
        <taxon>Sclerotiniaceae</taxon>
        <taxon>Monilinia</taxon>
    </lineage>
</organism>
<evidence type="ECO:0000256" key="1">
    <source>
        <dbReference type="SAM" id="MobiDB-lite"/>
    </source>
</evidence>
<proteinExistence type="predicted"/>
<comment type="caution">
    <text evidence="2">The sequence shown here is derived from an EMBL/GenBank/DDBJ whole genome shotgun (WGS) entry which is preliminary data.</text>
</comment>
<evidence type="ECO:0000313" key="2">
    <source>
        <dbReference type="EMBL" id="KAA8570529.1"/>
    </source>
</evidence>
<feature type="compositionally biased region" description="Pro residues" evidence="1">
    <location>
        <begin position="117"/>
        <end position="126"/>
    </location>
</feature>
<dbReference type="AlphaFoldDB" id="A0A5M9JR65"/>
<evidence type="ECO:0000313" key="3">
    <source>
        <dbReference type="Proteomes" id="UP000322873"/>
    </source>
</evidence>
<keyword evidence="3" id="KW-1185">Reference proteome</keyword>
<accession>A0A5M9JR65</accession>
<dbReference type="Proteomes" id="UP000322873">
    <property type="component" value="Unassembled WGS sequence"/>
</dbReference>